<evidence type="ECO:0000259" key="3">
    <source>
        <dbReference type="PROSITE" id="PS50172"/>
    </source>
</evidence>
<organism evidence="4 5">
    <name type="scientific">Pseudocohnilembus persalinus</name>
    <name type="common">Ciliate</name>
    <dbReference type="NCBI Taxonomy" id="266149"/>
    <lineage>
        <taxon>Eukaryota</taxon>
        <taxon>Sar</taxon>
        <taxon>Alveolata</taxon>
        <taxon>Ciliophora</taxon>
        <taxon>Intramacronucleata</taxon>
        <taxon>Oligohymenophorea</taxon>
        <taxon>Scuticociliatia</taxon>
        <taxon>Philasterida</taxon>
        <taxon>Pseudocohnilembidae</taxon>
        <taxon>Pseudocohnilembus</taxon>
    </lineage>
</organism>
<dbReference type="GO" id="GO:0007095">
    <property type="term" value="P:mitotic G2 DNA damage checkpoint signaling"/>
    <property type="evidence" value="ECO:0007669"/>
    <property type="project" value="TreeGrafter"/>
</dbReference>
<dbReference type="Gene3D" id="3.40.50.10190">
    <property type="entry name" value="BRCT domain"/>
    <property type="match status" value="5"/>
</dbReference>
<keyword evidence="5" id="KW-1185">Reference proteome</keyword>
<evidence type="ECO:0000256" key="1">
    <source>
        <dbReference type="ARBA" id="ARBA00022737"/>
    </source>
</evidence>
<evidence type="ECO:0000313" key="4">
    <source>
        <dbReference type="EMBL" id="KRX00328.1"/>
    </source>
</evidence>
<keyword evidence="1" id="KW-0677">Repeat</keyword>
<feature type="domain" description="BRCT" evidence="3">
    <location>
        <begin position="158"/>
        <end position="264"/>
    </location>
</feature>
<protein>
    <submittedName>
        <fullName evidence="4">BRCT domain</fullName>
    </submittedName>
</protein>
<dbReference type="EMBL" id="LDAU01000194">
    <property type="protein sequence ID" value="KRX00328.1"/>
    <property type="molecule type" value="Genomic_DNA"/>
</dbReference>
<dbReference type="PANTHER" id="PTHR13561">
    <property type="entry name" value="DNA REPLICATION REGULATOR DPB11-RELATED"/>
    <property type="match status" value="1"/>
</dbReference>
<keyword evidence="2" id="KW-0175">Coiled coil</keyword>
<accession>A0A0V0QDS4</accession>
<comment type="caution">
    <text evidence="4">The sequence shown here is derived from an EMBL/GenBank/DDBJ whole genome shotgun (WGS) entry which is preliminary data.</text>
</comment>
<proteinExistence type="predicted"/>
<dbReference type="InterPro" id="IPR036420">
    <property type="entry name" value="BRCT_dom_sf"/>
</dbReference>
<dbReference type="InParanoid" id="A0A0V0QDS4"/>
<feature type="coiled-coil region" evidence="2">
    <location>
        <begin position="699"/>
        <end position="736"/>
    </location>
</feature>
<reference evidence="4 5" key="1">
    <citation type="journal article" date="2015" name="Sci. Rep.">
        <title>Genome of the facultative scuticociliatosis pathogen Pseudocohnilembus persalinus provides insight into its virulence through horizontal gene transfer.</title>
        <authorList>
            <person name="Xiong J."/>
            <person name="Wang G."/>
            <person name="Cheng J."/>
            <person name="Tian M."/>
            <person name="Pan X."/>
            <person name="Warren A."/>
            <person name="Jiang C."/>
            <person name="Yuan D."/>
            <person name="Miao W."/>
        </authorList>
    </citation>
    <scope>NUCLEOTIDE SEQUENCE [LARGE SCALE GENOMIC DNA]</scope>
    <source>
        <strain evidence="4">36N120E</strain>
    </source>
</reference>
<sequence>MKKQQARHITEINQDLAKSPLPKRKILHSPKKQSKMMKQTILQVYQPDQEDLHDFNQNQQYSANKFLIANSSGKKQLFFGQKNINVCISGFGSEKSTYFQQILKNFECKFQSDFTLNVNIIVAYSPISSKVRIPVVNENWLYESQANGQLLTQQYDDYKLKIFENVKLGVLGFDSYEVQEIEELVEFYGGLAFSDQDQIIKYNLDIIQNKKNKEDLIQLVLIKEEQKWICLQQVDEMNLFAVNESWLYECINNQQFIWPRHFIINNQENNNNLNNKQQSQQVQQQQQQQLSKVNQKIVQEQPLISLQKIQQQIINSSGQSKKQNYFQNCIFKIYCTQAEQKTILQLIISNADGFFIDILVPNLTHVIVHDNFSHSEKLKLMQISQNIKIVNSSWINNCYMCQKKINESEYPINSNYYQQQKNQNQGFSFSQNNKSIGFGGGYSNSNIKTNFDIQLMNSNAQFSRNLDVLNQSNSQQDYKQKDNYFRQSSKNQDSLQKKNGFKSMNLSRQFSTDFSQRAQGVFKDVLFYINKMKDKDNKENIRGKIQGNGGIVIERFNEKYKNKNHIFVLEDSDQNPSIISQFRKHMKTYQGLNQVHFMSTRWVDYCLEKKQVIFDILDKKLNHLFAINFQTPFSDFLNLGISVQVRPSDKIFQIVLGQLVQIAGAQLVSLKKVDIQENNQKLTHILCDDIKNEKFQAFYQKQLQILERLNKEKIQLEELEQKEEQDQNLEKNNSKQFINPINNILIIKPEWLLNCIENGKKVSEDNFLL</sequence>
<dbReference type="CDD" id="cd00027">
    <property type="entry name" value="BRCT"/>
    <property type="match status" value="2"/>
</dbReference>
<dbReference type="SMART" id="SM00292">
    <property type="entry name" value="BRCT"/>
    <property type="match status" value="4"/>
</dbReference>
<dbReference type="GO" id="GO:0033314">
    <property type="term" value="P:mitotic DNA replication checkpoint signaling"/>
    <property type="evidence" value="ECO:0007669"/>
    <property type="project" value="TreeGrafter"/>
</dbReference>
<dbReference type="SUPFAM" id="SSF52113">
    <property type="entry name" value="BRCT domain"/>
    <property type="match status" value="5"/>
</dbReference>
<dbReference type="Pfam" id="PF00533">
    <property type="entry name" value="BRCT"/>
    <property type="match status" value="2"/>
</dbReference>
<feature type="domain" description="BRCT" evidence="3">
    <location>
        <begin position="656"/>
        <end position="769"/>
    </location>
</feature>
<dbReference type="OrthoDB" id="25840at2759"/>
<name>A0A0V0QDS4_PSEPJ</name>
<feature type="domain" description="BRCT" evidence="3">
    <location>
        <begin position="517"/>
        <end position="613"/>
    </location>
</feature>
<dbReference type="AlphaFoldDB" id="A0A0V0QDS4"/>
<dbReference type="GO" id="GO:0006270">
    <property type="term" value="P:DNA replication initiation"/>
    <property type="evidence" value="ECO:0007669"/>
    <property type="project" value="TreeGrafter"/>
</dbReference>
<dbReference type="Proteomes" id="UP000054937">
    <property type="component" value="Unassembled WGS sequence"/>
</dbReference>
<gene>
    <name evidence="4" type="ORF">PPERSA_10827</name>
</gene>
<feature type="domain" description="BRCT" evidence="3">
    <location>
        <begin position="321"/>
        <end position="412"/>
    </location>
</feature>
<evidence type="ECO:0000256" key="2">
    <source>
        <dbReference type="SAM" id="Coils"/>
    </source>
</evidence>
<dbReference type="PANTHER" id="PTHR13561:SF20">
    <property type="entry name" value="DNA TOPOISOMERASE 2-BINDING PROTEIN 1"/>
    <property type="match status" value="1"/>
</dbReference>
<evidence type="ECO:0000313" key="5">
    <source>
        <dbReference type="Proteomes" id="UP000054937"/>
    </source>
</evidence>
<dbReference type="OMA" id="DHEQCKE"/>
<dbReference type="PROSITE" id="PS50172">
    <property type="entry name" value="BRCT"/>
    <property type="match status" value="4"/>
</dbReference>
<dbReference type="InterPro" id="IPR001357">
    <property type="entry name" value="BRCT_dom"/>
</dbReference>